<dbReference type="Proteomes" id="UP000682134">
    <property type="component" value="Unassembled WGS sequence"/>
</dbReference>
<protein>
    <submittedName>
        <fullName evidence="2">Uncharacterized protein</fullName>
    </submittedName>
</protein>
<evidence type="ECO:0000313" key="3">
    <source>
        <dbReference type="Proteomes" id="UP000682134"/>
    </source>
</evidence>
<dbReference type="EMBL" id="JAGIYQ010000001">
    <property type="protein sequence ID" value="MBP0723602.1"/>
    <property type="molecule type" value="Genomic_DNA"/>
</dbReference>
<accession>A0A940SF52</accession>
<keyword evidence="1" id="KW-0175">Coiled coil</keyword>
<name>A0A940SF52_9BACI</name>
<sequence>MASEIEKKGISWFKGVLSNQNQLKKMNVEQPEVVTEMNGEETLNTMEEFEQPDTNTNKNIFSKDDQDKIALDVIVSIENILKERQLLSYKYKGLEEQLFLANETINRFKHEQIKRDQLLQEKNKEIRELESNLTNKQMRYDQLLEDYKEYQLTSNLEYEKISNQLDTVTAKYNKLNEESTNAQYQSMLKINDLEEKIRNLEIENQKYVEQYQKVVDDKAKLMQTINDFTERMSFSFSTNTTASNLSESE</sequence>
<evidence type="ECO:0000256" key="1">
    <source>
        <dbReference type="SAM" id="Coils"/>
    </source>
</evidence>
<proteinExistence type="predicted"/>
<keyword evidence="3" id="KW-1185">Reference proteome</keyword>
<reference evidence="2" key="1">
    <citation type="submission" date="2021-04" db="EMBL/GenBank/DDBJ databases">
        <title>Genome seq and assembly of Bacillus sp.</title>
        <authorList>
            <person name="Chhetri G."/>
        </authorList>
    </citation>
    <scope>NUCLEOTIDE SEQUENCE</scope>
    <source>
        <strain evidence="2">RG28</strain>
    </source>
</reference>
<feature type="coiled-coil region" evidence="1">
    <location>
        <begin position="77"/>
        <end position="217"/>
    </location>
</feature>
<dbReference type="RefSeq" id="WP_209401122.1">
    <property type="nucleotide sequence ID" value="NZ_JAGIYQ010000001.1"/>
</dbReference>
<organism evidence="2 3">
    <name type="scientific">Gottfriedia endophytica</name>
    <dbReference type="NCBI Taxonomy" id="2820819"/>
    <lineage>
        <taxon>Bacteria</taxon>
        <taxon>Bacillati</taxon>
        <taxon>Bacillota</taxon>
        <taxon>Bacilli</taxon>
        <taxon>Bacillales</taxon>
        <taxon>Bacillaceae</taxon>
        <taxon>Gottfriedia</taxon>
    </lineage>
</organism>
<dbReference type="AlphaFoldDB" id="A0A940SF52"/>
<comment type="caution">
    <text evidence="2">The sequence shown here is derived from an EMBL/GenBank/DDBJ whole genome shotgun (WGS) entry which is preliminary data.</text>
</comment>
<evidence type="ECO:0000313" key="2">
    <source>
        <dbReference type="EMBL" id="MBP0723602.1"/>
    </source>
</evidence>
<gene>
    <name evidence="2" type="ORF">J5Y03_00200</name>
</gene>